<comment type="caution">
    <text evidence="1">The sequence shown here is derived from an EMBL/GenBank/DDBJ whole genome shotgun (WGS) entry which is preliminary data.</text>
</comment>
<organism evidence="1 2">
    <name type="scientific">Phakopsora pachyrhizi</name>
    <name type="common">Asian soybean rust disease fungus</name>
    <dbReference type="NCBI Taxonomy" id="170000"/>
    <lineage>
        <taxon>Eukaryota</taxon>
        <taxon>Fungi</taxon>
        <taxon>Dikarya</taxon>
        <taxon>Basidiomycota</taxon>
        <taxon>Pucciniomycotina</taxon>
        <taxon>Pucciniomycetes</taxon>
        <taxon>Pucciniales</taxon>
        <taxon>Phakopsoraceae</taxon>
        <taxon>Phakopsora</taxon>
    </lineage>
</organism>
<dbReference type="AlphaFoldDB" id="A0AAV0AM61"/>
<evidence type="ECO:0000313" key="2">
    <source>
        <dbReference type="Proteomes" id="UP001153365"/>
    </source>
</evidence>
<keyword evidence="2" id="KW-1185">Reference proteome</keyword>
<protein>
    <submittedName>
        <fullName evidence="1">Uncharacterized protein</fullName>
    </submittedName>
</protein>
<sequence>MSPTATVALEDGFGGGVCKLDQLGANLRLRKGRMSVLKQSRINELFKRGIALPAFIGMMKLSRLILEAMQAKPWKGKKNDWIGEGGIELFEKISIREEAQQLSCRWGRNYIDEGLRWLAWNQRCKNSWRHPNHVKVGTGVKKGKAAEVVRKVQGQKGAGVF</sequence>
<name>A0AAV0AM61_PHAPC</name>
<accession>A0AAV0AM61</accession>
<gene>
    <name evidence="1" type="ORF">PPACK8108_LOCUS3685</name>
</gene>
<dbReference type="Proteomes" id="UP001153365">
    <property type="component" value="Unassembled WGS sequence"/>
</dbReference>
<reference evidence="1" key="1">
    <citation type="submission" date="2022-06" db="EMBL/GenBank/DDBJ databases">
        <authorList>
            <consortium name="SYNGENTA / RWTH Aachen University"/>
        </authorList>
    </citation>
    <scope>NUCLEOTIDE SEQUENCE</scope>
</reference>
<dbReference type="EMBL" id="CALTRL010000649">
    <property type="protein sequence ID" value="CAH7669115.1"/>
    <property type="molecule type" value="Genomic_DNA"/>
</dbReference>
<evidence type="ECO:0000313" key="1">
    <source>
        <dbReference type="EMBL" id="CAH7669115.1"/>
    </source>
</evidence>
<proteinExistence type="predicted"/>